<evidence type="ECO:0000313" key="9">
    <source>
        <dbReference type="Proteomes" id="UP000887563"/>
    </source>
</evidence>
<dbReference type="WBParaSite" id="Minc3s03229g33215">
    <property type="protein sequence ID" value="Minc3s03229g33215"/>
    <property type="gene ID" value="Minc3s03229g33215"/>
</dbReference>
<name>A0A914N690_MELIC</name>
<dbReference type="SUPFAM" id="SSF54001">
    <property type="entry name" value="Cysteine proteinases"/>
    <property type="match status" value="1"/>
</dbReference>
<keyword evidence="3" id="KW-0645">Protease</keyword>
<evidence type="ECO:0000256" key="7">
    <source>
        <dbReference type="SAM" id="MobiDB-lite"/>
    </source>
</evidence>
<keyword evidence="9" id="KW-1185">Reference proteome</keyword>
<accession>A0A914N690</accession>
<dbReference type="PROSITE" id="PS50235">
    <property type="entry name" value="USP_3"/>
    <property type="match status" value="1"/>
</dbReference>
<evidence type="ECO:0000256" key="6">
    <source>
        <dbReference type="ARBA" id="ARBA00022807"/>
    </source>
</evidence>
<dbReference type="AlphaFoldDB" id="A0A914N690"/>
<keyword evidence="5" id="KW-0378">Hydrolase</keyword>
<dbReference type="GO" id="GO:0061136">
    <property type="term" value="P:regulation of proteasomal protein catabolic process"/>
    <property type="evidence" value="ECO:0007669"/>
    <property type="project" value="TreeGrafter"/>
</dbReference>
<dbReference type="InterPro" id="IPR018200">
    <property type="entry name" value="USP_CS"/>
</dbReference>
<dbReference type="PANTHER" id="PTHR43982:SF1">
    <property type="entry name" value="UBIQUITIN CARBOXYL-TERMINAL HYDROLASE 14"/>
    <property type="match status" value="1"/>
</dbReference>
<proteinExistence type="predicted"/>
<evidence type="ECO:0000259" key="8">
    <source>
        <dbReference type="PROSITE" id="PS50235"/>
    </source>
</evidence>
<sequence>MSSYVDIQDSLKKLSKKRGKFECKDNKYDLSCVIYHHGYAFSSGHYTAAVRNSIDEKWRLFNDTYVSERHKEEISKSDCSYMLFYQRRPSVPWFPQNVPENIIEKYQGEKEKDERDYKQFNDQDSTKRRNDNDSRRNDKNTTKQPWLLRFLAPKSYQNIEGDYNDPMT</sequence>
<comment type="catalytic activity">
    <reaction evidence="1">
        <text>Thiol-dependent hydrolysis of ester, thioester, amide, peptide and isopeptide bonds formed by the C-terminal Gly of ubiquitin (a 76-residue protein attached to proteins as an intracellular targeting signal).</text>
        <dbReference type="EC" id="3.4.19.12"/>
    </reaction>
</comment>
<dbReference type="PANTHER" id="PTHR43982">
    <property type="entry name" value="UBIQUITIN CARBOXYL-TERMINAL HYDROLASE"/>
    <property type="match status" value="1"/>
</dbReference>
<dbReference type="Pfam" id="PF00443">
    <property type="entry name" value="UCH"/>
    <property type="match status" value="1"/>
</dbReference>
<reference evidence="10" key="1">
    <citation type="submission" date="2022-11" db="UniProtKB">
        <authorList>
            <consortium name="WormBaseParasite"/>
        </authorList>
    </citation>
    <scope>IDENTIFICATION</scope>
</reference>
<dbReference type="InterPro" id="IPR028889">
    <property type="entry name" value="USP"/>
</dbReference>
<protein>
    <recommendedName>
        <fullName evidence="2">ubiquitinyl hydrolase 1</fullName>
        <ecNumber evidence="2">3.4.19.12</ecNumber>
    </recommendedName>
</protein>
<keyword evidence="4" id="KW-0833">Ubl conjugation pathway</keyword>
<dbReference type="InterPro" id="IPR038765">
    <property type="entry name" value="Papain-like_cys_pep_sf"/>
</dbReference>
<dbReference type="GO" id="GO:0070628">
    <property type="term" value="F:proteasome binding"/>
    <property type="evidence" value="ECO:0007669"/>
    <property type="project" value="TreeGrafter"/>
</dbReference>
<evidence type="ECO:0000256" key="1">
    <source>
        <dbReference type="ARBA" id="ARBA00000707"/>
    </source>
</evidence>
<dbReference type="GO" id="GO:0043161">
    <property type="term" value="P:proteasome-mediated ubiquitin-dependent protein catabolic process"/>
    <property type="evidence" value="ECO:0007669"/>
    <property type="project" value="InterPro"/>
</dbReference>
<evidence type="ECO:0000313" key="10">
    <source>
        <dbReference type="WBParaSite" id="Minc3s03229g33215"/>
    </source>
</evidence>
<dbReference type="GO" id="GO:0016579">
    <property type="term" value="P:protein deubiquitination"/>
    <property type="evidence" value="ECO:0007669"/>
    <property type="project" value="InterPro"/>
</dbReference>
<keyword evidence="6" id="KW-0788">Thiol protease</keyword>
<feature type="compositionally biased region" description="Basic and acidic residues" evidence="7">
    <location>
        <begin position="106"/>
        <end position="141"/>
    </location>
</feature>
<evidence type="ECO:0000256" key="5">
    <source>
        <dbReference type="ARBA" id="ARBA00022801"/>
    </source>
</evidence>
<dbReference type="PROSITE" id="PS00973">
    <property type="entry name" value="USP_2"/>
    <property type="match status" value="1"/>
</dbReference>
<feature type="region of interest" description="Disordered" evidence="7">
    <location>
        <begin position="106"/>
        <end position="146"/>
    </location>
</feature>
<dbReference type="Proteomes" id="UP000887563">
    <property type="component" value="Unplaced"/>
</dbReference>
<evidence type="ECO:0000256" key="3">
    <source>
        <dbReference type="ARBA" id="ARBA00022670"/>
    </source>
</evidence>
<evidence type="ECO:0000256" key="4">
    <source>
        <dbReference type="ARBA" id="ARBA00022786"/>
    </source>
</evidence>
<dbReference type="InterPro" id="IPR001394">
    <property type="entry name" value="Peptidase_C19_UCH"/>
</dbReference>
<feature type="domain" description="USP" evidence="8">
    <location>
        <begin position="1"/>
        <end position="88"/>
    </location>
</feature>
<dbReference type="GO" id="GO:0004843">
    <property type="term" value="F:cysteine-type deubiquitinase activity"/>
    <property type="evidence" value="ECO:0007669"/>
    <property type="project" value="UniProtKB-EC"/>
</dbReference>
<evidence type="ECO:0000256" key="2">
    <source>
        <dbReference type="ARBA" id="ARBA00012759"/>
    </source>
</evidence>
<dbReference type="Gene3D" id="3.90.70.10">
    <property type="entry name" value="Cysteine proteinases"/>
    <property type="match status" value="1"/>
</dbReference>
<dbReference type="CDD" id="cd02257">
    <property type="entry name" value="Peptidase_C19"/>
    <property type="match status" value="1"/>
</dbReference>
<organism evidence="9 10">
    <name type="scientific">Meloidogyne incognita</name>
    <name type="common">Southern root-knot nematode worm</name>
    <name type="synonym">Oxyuris incognita</name>
    <dbReference type="NCBI Taxonomy" id="6306"/>
    <lineage>
        <taxon>Eukaryota</taxon>
        <taxon>Metazoa</taxon>
        <taxon>Ecdysozoa</taxon>
        <taxon>Nematoda</taxon>
        <taxon>Chromadorea</taxon>
        <taxon>Rhabditida</taxon>
        <taxon>Tylenchina</taxon>
        <taxon>Tylenchomorpha</taxon>
        <taxon>Tylenchoidea</taxon>
        <taxon>Meloidogynidae</taxon>
        <taxon>Meloidogyninae</taxon>
        <taxon>Meloidogyne</taxon>
        <taxon>Meloidogyne incognita group</taxon>
    </lineage>
</organism>
<dbReference type="EC" id="3.4.19.12" evidence="2"/>
<dbReference type="InterPro" id="IPR044635">
    <property type="entry name" value="UBP14-like"/>
</dbReference>